<evidence type="ECO:0000313" key="1">
    <source>
        <dbReference type="EMBL" id="KAI5668377.1"/>
    </source>
</evidence>
<protein>
    <submittedName>
        <fullName evidence="1">Uncharacterized protein</fullName>
    </submittedName>
</protein>
<evidence type="ECO:0000313" key="2">
    <source>
        <dbReference type="Proteomes" id="UP001060085"/>
    </source>
</evidence>
<dbReference type="Proteomes" id="UP001060085">
    <property type="component" value="Linkage Group LG04"/>
</dbReference>
<gene>
    <name evidence="1" type="ORF">M9H77_18230</name>
</gene>
<organism evidence="1 2">
    <name type="scientific">Catharanthus roseus</name>
    <name type="common">Madagascar periwinkle</name>
    <name type="synonym">Vinca rosea</name>
    <dbReference type="NCBI Taxonomy" id="4058"/>
    <lineage>
        <taxon>Eukaryota</taxon>
        <taxon>Viridiplantae</taxon>
        <taxon>Streptophyta</taxon>
        <taxon>Embryophyta</taxon>
        <taxon>Tracheophyta</taxon>
        <taxon>Spermatophyta</taxon>
        <taxon>Magnoliopsida</taxon>
        <taxon>eudicotyledons</taxon>
        <taxon>Gunneridae</taxon>
        <taxon>Pentapetalae</taxon>
        <taxon>asterids</taxon>
        <taxon>lamiids</taxon>
        <taxon>Gentianales</taxon>
        <taxon>Apocynaceae</taxon>
        <taxon>Rauvolfioideae</taxon>
        <taxon>Vinceae</taxon>
        <taxon>Catharanthinae</taxon>
        <taxon>Catharanthus</taxon>
    </lineage>
</organism>
<accession>A0ACC0B726</accession>
<dbReference type="EMBL" id="CM044704">
    <property type="protein sequence ID" value="KAI5668377.1"/>
    <property type="molecule type" value="Genomic_DNA"/>
</dbReference>
<comment type="caution">
    <text evidence="1">The sequence shown here is derived from an EMBL/GenBank/DDBJ whole genome shotgun (WGS) entry which is preliminary data.</text>
</comment>
<name>A0ACC0B726_CATRO</name>
<reference evidence="2" key="1">
    <citation type="journal article" date="2023" name="Nat. Plants">
        <title>Single-cell RNA sequencing provides a high-resolution roadmap for understanding the multicellular compartmentation of specialized metabolism.</title>
        <authorList>
            <person name="Sun S."/>
            <person name="Shen X."/>
            <person name="Li Y."/>
            <person name="Li Y."/>
            <person name="Wang S."/>
            <person name="Li R."/>
            <person name="Zhang H."/>
            <person name="Shen G."/>
            <person name="Guo B."/>
            <person name="Wei J."/>
            <person name="Xu J."/>
            <person name="St-Pierre B."/>
            <person name="Chen S."/>
            <person name="Sun C."/>
        </authorList>
    </citation>
    <scope>NUCLEOTIDE SEQUENCE [LARGE SCALE GENOMIC DNA]</scope>
</reference>
<sequence>MRSLQLQLNSLEKNLGNMEKRLEQGVREYEKGGYYGNLGYQQYDEGDSYYQIGQSFWKKNEMMERDFRVGYESYEGSRYPYVDDGYGHWYPYEQEDRYDGKETCESEESMKSFLY</sequence>
<keyword evidence="2" id="KW-1185">Reference proteome</keyword>
<proteinExistence type="predicted"/>